<dbReference type="EMBL" id="CP002361">
    <property type="protein sequence ID" value="ADR37611.1"/>
    <property type="molecule type" value="Genomic_DNA"/>
</dbReference>
<evidence type="ECO:0000256" key="4">
    <source>
        <dbReference type="ARBA" id="ARBA00022692"/>
    </source>
</evidence>
<dbReference type="KEGG" id="opr:Ocepr_2161"/>
<dbReference type="InterPro" id="IPR017472">
    <property type="entry name" value="Undecaprenyl-P_galact_Ptfrase"/>
</dbReference>
<dbReference type="GO" id="GO:0005886">
    <property type="term" value="C:plasma membrane"/>
    <property type="evidence" value="ECO:0007669"/>
    <property type="project" value="InterPro"/>
</dbReference>
<reference evidence="9 10" key="2">
    <citation type="journal article" date="2011" name="Stand. Genomic Sci.">
        <title>Complete genome sequence of Oceanithermus profundus type strain (506).</title>
        <authorList>
            <person name="Pati A."/>
            <person name="Zhang X."/>
            <person name="Lapidus A."/>
            <person name="Nolan M."/>
            <person name="Lucas S."/>
            <person name="Del Rio T.G."/>
            <person name="Tice H."/>
            <person name="Cheng J.F."/>
            <person name="Tapia R."/>
            <person name="Han C."/>
            <person name="Goodwin L."/>
            <person name="Pitluck S."/>
            <person name="Liolios K."/>
            <person name="Pagani I."/>
            <person name="Ivanova N."/>
            <person name="Mavromatis K."/>
            <person name="Chen A."/>
            <person name="Palaniappan K."/>
            <person name="Hauser L."/>
            <person name="Jeffries C.D."/>
            <person name="Brambilla E.M."/>
            <person name="Rohl A."/>
            <person name="Mwirichia R."/>
            <person name="Rohde M."/>
            <person name="Tindall B.J."/>
            <person name="Sikorski J."/>
            <person name="Wirth R."/>
            <person name="Goker M."/>
            <person name="Woyke T."/>
            <person name="Detter J.C."/>
            <person name="Bristow J."/>
            <person name="Eisen J.A."/>
            <person name="Markowitz V."/>
            <person name="Hugenholtz P."/>
            <person name="Kyrpides N.C."/>
            <person name="Klenk H.P."/>
            <person name="Land M."/>
        </authorList>
    </citation>
    <scope>NUCLEOTIDE SEQUENCE [LARGE SCALE GENOMIC DNA]</scope>
    <source>
        <strain evidence="10">DSM 14977 / NBRC 100410 / VKM B-2274 / 506</strain>
    </source>
</reference>
<dbReference type="Proteomes" id="UP000008722">
    <property type="component" value="Chromosome"/>
</dbReference>
<dbReference type="SUPFAM" id="SSF51735">
    <property type="entry name" value="NAD(P)-binding Rossmann-fold domains"/>
    <property type="match status" value="1"/>
</dbReference>
<dbReference type="NCBIfam" id="TIGR03022">
    <property type="entry name" value="WbaP_sugtrans"/>
    <property type="match status" value="1"/>
</dbReference>
<evidence type="ECO:0000256" key="6">
    <source>
        <dbReference type="ARBA" id="ARBA00023136"/>
    </source>
</evidence>
<feature type="transmembrane region" description="Helical" evidence="7">
    <location>
        <begin position="291"/>
        <end position="312"/>
    </location>
</feature>
<dbReference type="Pfam" id="PF13727">
    <property type="entry name" value="CoA_binding_3"/>
    <property type="match status" value="1"/>
</dbReference>
<evidence type="ECO:0000313" key="9">
    <source>
        <dbReference type="EMBL" id="ADR37611.1"/>
    </source>
</evidence>
<evidence type="ECO:0000256" key="7">
    <source>
        <dbReference type="SAM" id="Phobius"/>
    </source>
</evidence>
<feature type="transmembrane region" description="Helical" evidence="7">
    <location>
        <begin position="119"/>
        <end position="142"/>
    </location>
</feature>
<keyword evidence="3 9" id="KW-0808">Transferase</keyword>
<dbReference type="PANTHER" id="PTHR30576">
    <property type="entry name" value="COLANIC BIOSYNTHESIS UDP-GLUCOSE LIPID CARRIER TRANSFERASE"/>
    <property type="match status" value="1"/>
</dbReference>
<keyword evidence="5 7" id="KW-1133">Transmembrane helix</keyword>
<dbReference type="GO" id="GO:0047360">
    <property type="term" value="F:undecaprenyl-phosphate galactose phosphotransferase activity"/>
    <property type="evidence" value="ECO:0007669"/>
    <property type="project" value="UniProtKB-EC"/>
</dbReference>
<evidence type="ECO:0000259" key="8">
    <source>
        <dbReference type="Pfam" id="PF02397"/>
    </source>
</evidence>
<dbReference type="EC" id="2.7.8.6" evidence="9"/>
<dbReference type="eggNOG" id="COG1086">
    <property type="taxonomic scope" value="Bacteria"/>
</dbReference>
<evidence type="ECO:0000256" key="3">
    <source>
        <dbReference type="ARBA" id="ARBA00022679"/>
    </source>
</evidence>
<comment type="similarity">
    <text evidence="2">Belongs to the bacterial sugar transferase family.</text>
</comment>
<sequence>MKRLAQELEGINYLRLAKRAAVTPGAVTAVYMTADVLAIALSIAAAVLARGSLGGLDIALYLPLWPVVWLFVMVYTIVGLYPGIGQAPAEELRRLTLASTLVYLVLGVGTFLFKEGEAYSRAVFLGAWALTILFVPLSRALVRNLFARRSWWGKPVVVLGAGDTGKMVVRALNRNPGLGLKPIAALDDDPGKRSAIDDVPVLGGVDLAPLLARELKVRHAIVAMPGVERKKLLNILEGYAGVFPHLVLIPDLFGFSSLWVSAQDLGGVLGLEIRQRLLLTGPRLTKRMVDLVLTLVGGLLVLPLIVLIAILIKLDSRGPVFYFQDRLGKDGRVFKAVKFRSMYGDGETRLARLLEENPHLKEEYEIYHKLRDDPRVTRIGRILRKLSLDELPQLWNVLRGEMSLVGPRAYLPRELPKMNGSERIILKVLPGITGLWQVSGRSEIPFPQRLEIDAYYVRNWSVWLDLYILARTVWVVLFSRGAY</sequence>
<dbReference type="InterPro" id="IPR017475">
    <property type="entry name" value="EPS_sugar_tfrase"/>
</dbReference>
<dbReference type="PANTHER" id="PTHR30576:SF10">
    <property type="entry name" value="SLL5057 PROTEIN"/>
    <property type="match status" value="1"/>
</dbReference>
<proteinExistence type="inferred from homology"/>
<dbReference type="OrthoDB" id="9808602at2"/>
<dbReference type="Gene3D" id="3.40.50.720">
    <property type="entry name" value="NAD(P)-binding Rossmann-like Domain"/>
    <property type="match status" value="1"/>
</dbReference>
<keyword evidence="10" id="KW-1185">Reference proteome</keyword>
<feature type="transmembrane region" description="Helical" evidence="7">
    <location>
        <begin position="60"/>
        <end position="83"/>
    </location>
</feature>
<organism evidence="9 10">
    <name type="scientific">Oceanithermus profundus (strain DSM 14977 / NBRC 100410 / VKM B-2274 / 506)</name>
    <dbReference type="NCBI Taxonomy" id="670487"/>
    <lineage>
        <taxon>Bacteria</taxon>
        <taxon>Thermotogati</taxon>
        <taxon>Deinococcota</taxon>
        <taxon>Deinococci</taxon>
        <taxon>Thermales</taxon>
        <taxon>Thermaceae</taxon>
        <taxon>Oceanithermus</taxon>
    </lineage>
</organism>
<dbReference type="STRING" id="670487.Ocepr_2161"/>
<dbReference type="eggNOG" id="COG2148">
    <property type="taxonomic scope" value="Bacteria"/>
</dbReference>
<dbReference type="InterPro" id="IPR036291">
    <property type="entry name" value="NAD(P)-bd_dom_sf"/>
</dbReference>
<feature type="domain" description="Bacterial sugar transferase" evidence="8">
    <location>
        <begin position="286"/>
        <end position="477"/>
    </location>
</feature>
<dbReference type="RefSeq" id="WP_013458781.1">
    <property type="nucleotide sequence ID" value="NC_014761.1"/>
</dbReference>
<evidence type="ECO:0000256" key="1">
    <source>
        <dbReference type="ARBA" id="ARBA00004141"/>
    </source>
</evidence>
<dbReference type="NCBIfam" id="TIGR03025">
    <property type="entry name" value="EPS_sugtrans"/>
    <property type="match status" value="1"/>
</dbReference>
<reference evidence="10" key="1">
    <citation type="submission" date="2010-11" db="EMBL/GenBank/DDBJ databases">
        <title>The complete sequence of chromosome of Oceanithermus profundus DSM 14977.</title>
        <authorList>
            <consortium name="US DOE Joint Genome Institute (JGI-PGF)"/>
            <person name="Lucas S."/>
            <person name="Copeland A."/>
            <person name="Lapidus A."/>
            <person name="Bruce D."/>
            <person name="Goodwin L."/>
            <person name="Pitluck S."/>
            <person name="Kyrpides N."/>
            <person name="Mavromatis K."/>
            <person name="Pagani I."/>
            <person name="Ivanova N."/>
            <person name="Zhang X."/>
            <person name="Brettin T."/>
            <person name="Detter J.C."/>
            <person name="Tapia R."/>
            <person name="Han C."/>
            <person name="Land M."/>
            <person name="Hauser L."/>
            <person name="Markowitz V."/>
            <person name="Cheng J.-F."/>
            <person name="Hugenholtz P."/>
            <person name="Woyke T."/>
            <person name="Wu D."/>
            <person name="Tindall B."/>
            <person name="Faehnrich R."/>
            <person name="Brambilla E."/>
            <person name="Klenk H.-P."/>
            <person name="Eisen J.A."/>
        </authorList>
    </citation>
    <scope>NUCLEOTIDE SEQUENCE [LARGE SCALE GENOMIC DNA]</scope>
    <source>
        <strain evidence="10">DSM 14977 / NBRC 100410 / VKM B-2274 / 506</strain>
    </source>
</reference>
<protein>
    <submittedName>
        <fullName evidence="9">Undecaprenyl-phosphate galactose phosphotransferase, WbaP</fullName>
        <ecNumber evidence="9">2.7.8.6</ecNumber>
    </submittedName>
</protein>
<feature type="transmembrane region" description="Helical" evidence="7">
    <location>
        <begin position="95"/>
        <end position="113"/>
    </location>
</feature>
<gene>
    <name evidence="9" type="ordered locus">Ocepr_2161</name>
</gene>
<keyword evidence="6 7" id="KW-0472">Membrane</keyword>
<dbReference type="GO" id="GO:0000271">
    <property type="term" value="P:polysaccharide biosynthetic process"/>
    <property type="evidence" value="ECO:0007669"/>
    <property type="project" value="InterPro"/>
</dbReference>
<keyword evidence="4 7" id="KW-0812">Transmembrane</keyword>
<dbReference type="AlphaFoldDB" id="E4U5D7"/>
<evidence type="ECO:0000256" key="5">
    <source>
        <dbReference type="ARBA" id="ARBA00022989"/>
    </source>
</evidence>
<evidence type="ECO:0000256" key="2">
    <source>
        <dbReference type="ARBA" id="ARBA00006464"/>
    </source>
</evidence>
<name>E4U5D7_OCEP5</name>
<dbReference type="Pfam" id="PF02397">
    <property type="entry name" value="Bac_transf"/>
    <property type="match status" value="1"/>
</dbReference>
<dbReference type="InterPro" id="IPR003362">
    <property type="entry name" value="Bact_transf"/>
</dbReference>
<accession>E4U5D7</accession>
<evidence type="ECO:0000313" key="10">
    <source>
        <dbReference type="Proteomes" id="UP000008722"/>
    </source>
</evidence>
<dbReference type="HOGENOM" id="CLU_024920_3_5_0"/>
<comment type="subcellular location">
    <subcellularLocation>
        <location evidence="1">Membrane</location>
        <topology evidence="1">Multi-pass membrane protein</topology>
    </subcellularLocation>
</comment>
<feature type="transmembrane region" description="Helical" evidence="7">
    <location>
        <begin position="21"/>
        <end position="48"/>
    </location>
</feature>